<feature type="signal peptide" evidence="1">
    <location>
        <begin position="1"/>
        <end position="23"/>
    </location>
</feature>
<accession>A0A6C0U1I2</accession>
<feature type="domain" description="Lipid/polyisoprenoid-binding YceI-like" evidence="2">
    <location>
        <begin position="24"/>
        <end position="193"/>
    </location>
</feature>
<dbReference type="EMBL" id="CP048711">
    <property type="protein sequence ID" value="QIB65758.1"/>
    <property type="molecule type" value="Genomic_DNA"/>
</dbReference>
<organism evidence="3 4">
    <name type="scientific">Kineobactrum salinum</name>
    <dbReference type="NCBI Taxonomy" id="2708301"/>
    <lineage>
        <taxon>Bacteria</taxon>
        <taxon>Pseudomonadati</taxon>
        <taxon>Pseudomonadota</taxon>
        <taxon>Gammaproteobacteria</taxon>
        <taxon>Cellvibrionales</taxon>
        <taxon>Halieaceae</taxon>
        <taxon>Kineobactrum</taxon>
    </lineage>
</organism>
<sequence length="197" mass="20738">MPCRLTTILSLCVLLAVPGLARAQWELDNSRSSVDIISIKNNAVAEGHRFESLVGFVGAEGKVQVGIDLDSVETLIPIRNQRMREMLFDTARFPAANINAAIDPEILAVVAAGGVVTTDMEMSLSLHGRDATLTVPLVVSGEEGGLLRVLSARPVVVNATDFNLGQGIEALREVAGLDAIAGAVPVTFHLVFVPAGS</sequence>
<keyword evidence="1" id="KW-0732">Signal</keyword>
<dbReference type="SMART" id="SM00867">
    <property type="entry name" value="YceI"/>
    <property type="match status" value="1"/>
</dbReference>
<dbReference type="Gene3D" id="2.40.128.110">
    <property type="entry name" value="Lipid/polyisoprenoid-binding, YceI-like"/>
    <property type="match status" value="1"/>
</dbReference>
<dbReference type="Proteomes" id="UP000477680">
    <property type="component" value="Chromosome"/>
</dbReference>
<evidence type="ECO:0000256" key="1">
    <source>
        <dbReference type="SAM" id="SignalP"/>
    </source>
</evidence>
<keyword evidence="4" id="KW-1185">Reference proteome</keyword>
<name>A0A6C0U1I2_9GAMM</name>
<dbReference type="RefSeq" id="WP_163495160.1">
    <property type="nucleotide sequence ID" value="NZ_CP048711.1"/>
</dbReference>
<dbReference type="InterPro" id="IPR007372">
    <property type="entry name" value="Lipid/polyisoprenoid-bd_YceI"/>
</dbReference>
<dbReference type="SUPFAM" id="SSF101874">
    <property type="entry name" value="YceI-like"/>
    <property type="match status" value="1"/>
</dbReference>
<dbReference type="PIRSF" id="PIRSF029811">
    <property type="entry name" value="UCP029811"/>
    <property type="match status" value="1"/>
</dbReference>
<dbReference type="Pfam" id="PF04264">
    <property type="entry name" value="YceI"/>
    <property type="match status" value="1"/>
</dbReference>
<proteinExistence type="predicted"/>
<evidence type="ECO:0000313" key="3">
    <source>
        <dbReference type="EMBL" id="QIB65758.1"/>
    </source>
</evidence>
<evidence type="ECO:0000313" key="4">
    <source>
        <dbReference type="Proteomes" id="UP000477680"/>
    </source>
</evidence>
<feature type="chain" id="PRO_5025346633" evidence="1">
    <location>
        <begin position="24"/>
        <end position="197"/>
    </location>
</feature>
<reference evidence="3 4" key="1">
    <citation type="submission" date="2020-02" db="EMBL/GenBank/DDBJ databases">
        <title>Genome sequencing for Kineobactrum sp. M2.</title>
        <authorList>
            <person name="Park S.-J."/>
        </authorList>
    </citation>
    <scope>NUCLEOTIDE SEQUENCE [LARGE SCALE GENOMIC DNA]</scope>
    <source>
        <strain evidence="3 4">M2</strain>
    </source>
</reference>
<gene>
    <name evidence="3" type="ORF">G3T16_10355</name>
</gene>
<evidence type="ECO:0000259" key="2">
    <source>
        <dbReference type="SMART" id="SM00867"/>
    </source>
</evidence>
<protein>
    <submittedName>
        <fullName evidence="3">YceI family protein</fullName>
    </submittedName>
</protein>
<dbReference type="InterPro" id="IPR027016">
    <property type="entry name" value="UCP029811"/>
</dbReference>
<dbReference type="KEGG" id="kim:G3T16_10355"/>
<dbReference type="InterPro" id="IPR036761">
    <property type="entry name" value="TTHA0802/YceI-like_sf"/>
</dbReference>
<dbReference type="AlphaFoldDB" id="A0A6C0U1I2"/>